<protein>
    <submittedName>
        <fullName evidence="6">DegT/DnrJ/EryC1/StrS family aminotransferase</fullName>
    </submittedName>
</protein>
<keyword evidence="6" id="KW-0808">Transferase</keyword>
<dbReference type="InterPro" id="IPR015424">
    <property type="entry name" value="PyrdxlP-dep_Trfase"/>
</dbReference>
<accession>A0A934RS81</accession>
<dbReference type="AlphaFoldDB" id="A0A934RS81"/>
<dbReference type="InterPro" id="IPR000653">
    <property type="entry name" value="DegT/StrS_aminotransferase"/>
</dbReference>
<dbReference type="Pfam" id="PF01041">
    <property type="entry name" value="DegT_DnrJ_EryC1"/>
    <property type="match status" value="1"/>
</dbReference>
<evidence type="ECO:0000256" key="1">
    <source>
        <dbReference type="ARBA" id="ARBA00022898"/>
    </source>
</evidence>
<dbReference type="CDD" id="cd00616">
    <property type="entry name" value="AHBA_syn"/>
    <property type="match status" value="1"/>
</dbReference>
<keyword evidence="6" id="KW-0032">Aminotransferase</keyword>
<evidence type="ECO:0000313" key="6">
    <source>
        <dbReference type="EMBL" id="MBK1876640.1"/>
    </source>
</evidence>
<name>A0A934RS81_9BACT</name>
<dbReference type="Proteomes" id="UP000617628">
    <property type="component" value="Unassembled WGS sequence"/>
</dbReference>
<reference evidence="6" key="1">
    <citation type="submission" date="2021-01" db="EMBL/GenBank/DDBJ databases">
        <title>Modified the classification status of verrucomicrobia.</title>
        <authorList>
            <person name="Feng X."/>
        </authorList>
    </citation>
    <scope>NUCLEOTIDE SEQUENCE</scope>
    <source>
        <strain evidence="6">KCTC 13126</strain>
    </source>
</reference>
<comment type="caution">
    <text evidence="6">The sequence shown here is derived from an EMBL/GenBank/DDBJ whole genome shotgun (WGS) entry which is preliminary data.</text>
</comment>
<sequence>MQDLEPAAFQFVVNKPYLPPVEEYMRYLREIWDRSHITNGGPLVKGLELRLQEFHGVSYPIRCVSNGTLGLQLIFKAMGIKGDVVTTPFTYIATSSSARWDGLRLKFADIESSSLTIDPEAVEASIDSRTEAILATHVYGNACDVEAIERIAARHSIPVIYDAAHAFGVNYKGRSLLEWGDASMVSTHATKVFHTVEGGFVLARDPKVDERIEWMRRFGHNGPNAFHGVGINAKMSELHAAMGVCMFEHINELISTRREIWSVYAACLANSDLPLNRLEWRVGTEPNWAYFPILFGSEEVLVACVQYLTERGVNARRYFYPSLDQLSFLAGSTFDCPIASSVAERVLCLPLSAGMAISDAELVWRYVEHFFKELHS</sequence>
<dbReference type="PIRSF" id="PIRSF000390">
    <property type="entry name" value="PLP_StrS"/>
    <property type="match status" value="1"/>
</dbReference>
<dbReference type="GO" id="GO:0030170">
    <property type="term" value="F:pyridoxal phosphate binding"/>
    <property type="evidence" value="ECO:0007669"/>
    <property type="project" value="TreeGrafter"/>
</dbReference>
<dbReference type="SUPFAM" id="SSF53383">
    <property type="entry name" value="PLP-dependent transferases"/>
    <property type="match status" value="1"/>
</dbReference>
<dbReference type="InterPro" id="IPR015421">
    <property type="entry name" value="PyrdxlP-dep_Trfase_major"/>
</dbReference>
<proteinExistence type="inferred from homology"/>
<comment type="similarity">
    <text evidence="2 5">Belongs to the DegT/DnrJ/EryC1 family.</text>
</comment>
<keyword evidence="7" id="KW-1185">Reference proteome</keyword>
<dbReference type="EMBL" id="JAENIL010000010">
    <property type="protein sequence ID" value="MBK1876640.1"/>
    <property type="molecule type" value="Genomic_DNA"/>
</dbReference>
<evidence type="ECO:0000256" key="5">
    <source>
        <dbReference type="RuleBase" id="RU004508"/>
    </source>
</evidence>
<keyword evidence="1 4" id="KW-0663">Pyridoxal phosphate</keyword>
<feature type="active site" description="Proton acceptor" evidence="3">
    <location>
        <position position="191"/>
    </location>
</feature>
<dbReference type="Gene3D" id="3.40.640.10">
    <property type="entry name" value="Type I PLP-dependent aspartate aminotransferase-like (Major domain)"/>
    <property type="match status" value="1"/>
</dbReference>
<dbReference type="GO" id="GO:0008483">
    <property type="term" value="F:transaminase activity"/>
    <property type="evidence" value="ECO:0007669"/>
    <property type="project" value="UniProtKB-KW"/>
</dbReference>
<gene>
    <name evidence="6" type="ORF">JIN87_07160</name>
</gene>
<evidence type="ECO:0000256" key="4">
    <source>
        <dbReference type="PIRSR" id="PIRSR000390-2"/>
    </source>
</evidence>
<evidence type="ECO:0000256" key="3">
    <source>
        <dbReference type="PIRSR" id="PIRSR000390-1"/>
    </source>
</evidence>
<feature type="modified residue" description="N6-(pyridoxal phosphate)lysine" evidence="4">
    <location>
        <position position="191"/>
    </location>
</feature>
<dbReference type="PANTHER" id="PTHR30244">
    <property type="entry name" value="TRANSAMINASE"/>
    <property type="match status" value="1"/>
</dbReference>
<organism evidence="6 7">
    <name type="scientific">Pelagicoccus mobilis</name>
    <dbReference type="NCBI Taxonomy" id="415221"/>
    <lineage>
        <taxon>Bacteria</taxon>
        <taxon>Pseudomonadati</taxon>
        <taxon>Verrucomicrobiota</taxon>
        <taxon>Opitutia</taxon>
        <taxon>Puniceicoccales</taxon>
        <taxon>Pelagicoccaceae</taxon>
        <taxon>Pelagicoccus</taxon>
    </lineage>
</organism>
<evidence type="ECO:0000313" key="7">
    <source>
        <dbReference type="Proteomes" id="UP000617628"/>
    </source>
</evidence>
<evidence type="ECO:0000256" key="2">
    <source>
        <dbReference type="ARBA" id="ARBA00037999"/>
    </source>
</evidence>
<dbReference type="RefSeq" id="WP_200354856.1">
    <property type="nucleotide sequence ID" value="NZ_JAENIL010000010.1"/>
</dbReference>
<dbReference type="PANTHER" id="PTHR30244:SF9">
    <property type="entry name" value="PROTEIN RV3402C"/>
    <property type="match status" value="1"/>
</dbReference>
<dbReference type="GO" id="GO:0000271">
    <property type="term" value="P:polysaccharide biosynthetic process"/>
    <property type="evidence" value="ECO:0007669"/>
    <property type="project" value="TreeGrafter"/>
</dbReference>